<keyword evidence="1" id="KW-0472">Membrane</keyword>
<dbReference type="EMBL" id="JBHSDY010000011">
    <property type="protein sequence ID" value="MFC4299688.1"/>
    <property type="molecule type" value="Genomic_DNA"/>
</dbReference>
<protein>
    <submittedName>
        <fullName evidence="3">DotU family type IV/VI secretion system protein</fullName>
    </submittedName>
</protein>
<dbReference type="PANTHER" id="PTHR38033">
    <property type="entry name" value="MEMBRANE PROTEIN-RELATED"/>
    <property type="match status" value="1"/>
</dbReference>
<proteinExistence type="predicted"/>
<feature type="domain" description="Type IV / VI secretion system DotU" evidence="2">
    <location>
        <begin position="3"/>
        <end position="205"/>
    </location>
</feature>
<evidence type="ECO:0000259" key="2">
    <source>
        <dbReference type="Pfam" id="PF09850"/>
    </source>
</evidence>
<dbReference type="PANTHER" id="PTHR38033:SF1">
    <property type="entry name" value="DOTU FAMILY TYPE IV_VI SECRETION SYSTEM PROTEIN"/>
    <property type="match status" value="1"/>
</dbReference>
<dbReference type="Gene3D" id="1.25.40.590">
    <property type="entry name" value="Type IV / VI secretion system, DotU"/>
    <property type="match status" value="1"/>
</dbReference>
<sequence length="224" mass="25194">MTLTDYFIPLTAFVQAFGPGSGRTPEALSGEIDGLINQARVRALKDGIELSRFQDALFAVAAWIDERIARSRAWDNEHAWQRFLLQRRYFKTGLAGREFFERLEGIEAKDSALREVYLLCLCLGFEGRYSISPDASGLAGIRIEQYRLLQQHDPALAQNSHDLFPLAYNQKGGAATGSRGFFDRLPMRRILFILLPPLILLAVGLVMHANLTHAVQTFREAVNL</sequence>
<evidence type="ECO:0000256" key="1">
    <source>
        <dbReference type="SAM" id="Phobius"/>
    </source>
</evidence>
<reference evidence="4" key="1">
    <citation type="journal article" date="2019" name="Int. J. Syst. Evol. Microbiol.">
        <title>The Global Catalogue of Microorganisms (GCM) 10K type strain sequencing project: providing services to taxonomists for standard genome sequencing and annotation.</title>
        <authorList>
            <consortium name="The Broad Institute Genomics Platform"/>
            <consortium name="The Broad Institute Genome Sequencing Center for Infectious Disease"/>
            <person name="Wu L."/>
            <person name="Ma J."/>
        </authorList>
    </citation>
    <scope>NUCLEOTIDE SEQUENCE [LARGE SCALE GENOMIC DNA]</scope>
    <source>
        <strain evidence="4">CGMCC 1.19029</strain>
    </source>
</reference>
<dbReference type="InterPro" id="IPR038522">
    <property type="entry name" value="T4/T6SS_DotU_sf"/>
</dbReference>
<dbReference type="NCBIfam" id="TIGR03349">
    <property type="entry name" value="IV_VI_DotU"/>
    <property type="match status" value="1"/>
</dbReference>
<evidence type="ECO:0000313" key="4">
    <source>
        <dbReference type="Proteomes" id="UP001595756"/>
    </source>
</evidence>
<feature type="transmembrane region" description="Helical" evidence="1">
    <location>
        <begin position="190"/>
        <end position="209"/>
    </location>
</feature>
<accession>A0ABV8S207</accession>
<gene>
    <name evidence="3" type="ORF">ACFO0J_16720</name>
</gene>
<name>A0ABV8S207_9BURK</name>
<dbReference type="Proteomes" id="UP001595756">
    <property type="component" value="Unassembled WGS sequence"/>
</dbReference>
<organism evidence="3 4">
    <name type="scientific">Castellaniella hirudinis</name>
    <dbReference type="NCBI Taxonomy" id="1144617"/>
    <lineage>
        <taxon>Bacteria</taxon>
        <taxon>Pseudomonadati</taxon>
        <taxon>Pseudomonadota</taxon>
        <taxon>Betaproteobacteria</taxon>
        <taxon>Burkholderiales</taxon>
        <taxon>Alcaligenaceae</taxon>
        <taxon>Castellaniella</taxon>
    </lineage>
</organism>
<dbReference type="Pfam" id="PF09850">
    <property type="entry name" value="DotU"/>
    <property type="match status" value="1"/>
</dbReference>
<dbReference type="RefSeq" id="WP_376814225.1">
    <property type="nucleotide sequence ID" value="NZ_JBHSDY010000011.1"/>
</dbReference>
<keyword evidence="1" id="KW-0812">Transmembrane</keyword>
<keyword evidence="4" id="KW-1185">Reference proteome</keyword>
<keyword evidence="1" id="KW-1133">Transmembrane helix</keyword>
<comment type="caution">
    <text evidence="3">The sequence shown here is derived from an EMBL/GenBank/DDBJ whole genome shotgun (WGS) entry which is preliminary data.</text>
</comment>
<dbReference type="InterPro" id="IPR017732">
    <property type="entry name" value="T4/T6SS_DotU"/>
</dbReference>
<evidence type="ECO:0000313" key="3">
    <source>
        <dbReference type="EMBL" id="MFC4299688.1"/>
    </source>
</evidence>